<keyword evidence="18" id="KW-1185">Reference proteome</keyword>
<comment type="pathway">
    <text evidence="3 15">Purine metabolism; IMP biosynthesis via salvage pathway; IMP from hypoxanthine: step 1/1.</text>
</comment>
<name>A0A401ZE66_9CHLR</name>
<comment type="cofactor">
    <cofactor evidence="1 15">
        <name>Mg(2+)</name>
        <dbReference type="ChEBI" id="CHEBI:18420"/>
    </cofactor>
</comment>
<comment type="pathway">
    <text evidence="4">Purine metabolism; GMP biosynthesis via salvage pathway; GMP from guanine: step 1/1.</text>
</comment>
<evidence type="ECO:0000259" key="16">
    <source>
        <dbReference type="Pfam" id="PF00156"/>
    </source>
</evidence>
<keyword evidence="8 15" id="KW-0808">Transferase</keyword>
<dbReference type="UniPathway" id="UPA00591">
    <property type="reaction ID" value="UER00648"/>
</dbReference>
<dbReference type="GO" id="GO:0000166">
    <property type="term" value="F:nucleotide binding"/>
    <property type="evidence" value="ECO:0007669"/>
    <property type="project" value="UniProtKB-KW"/>
</dbReference>
<comment type="catalytic activity">
    <reaction evidence="14">
        <text>IMP + diphosphate = hypoxanthine + 5-phospho-alpha-D-ribose 1-diphosphate</text>
        <dbReference type="Rhea" id="RHEA:17973"/>
        <dbReference type="ChEBI" id="CHEBI:17368"/>
        <dbReference type="ChEBI" id="CHEBI:33019"/>
        <dbReference type="ChEBI" id="CHEBI:58017"/>
        <dbReference type="ChEBI" id="CHEBI:58053"/>
        <dbReference type="EC" id="2.4.2.8"/>
    </reaction>
    <physiologicalReaction direction="right-to-left" evidence="14">
        <dbReference type="Rhea" id="RHEA:17975"/>
    </physiologicalReaction>
</comment>
<dbReference type="GO" id="GO:0032264">
    <property type="term" value="P:IMP salvage"/>
    <property type="evidence" value="ECO:0007669"/>
    <property type="project" value="UniProtKB-UniPathway"/>
</dbReference>
<dbReference type="GO" id="GO:0000287">
    <property type="term" value="F:magnesium ion binding"/>
    <property type="evidence" value="ECO:0007669"/>
    <property type="project" value="TreeGrafter"/>
</dbReference>
<dbReference type="PANTHER" id="PTHR43340:SF1">
    <property type="entry name" value="HYPOXANTHINE PHOSPHORIBOSYLTRANSFERASE"/>
    <property type="match status" value="1"/>
</dbReference>
<dbReference type="GO" id="GO:0006166">
    <property type="term" value="P:purine ribonucleoside salvage"/>
    <property type="evidence" value="ECO:0007669"/>
    <property type="project" value="UniProtKB-KW"/>
</dbReference>
<dbReference type="InterPro" id="IPR050408">
    <property type="entry name" value="HGPRT"/>
</dbReference>
<dbReference type="AlphaFoldDB" id="A0A401ZE66"/>
<dbReference type="FunFam" id="3.40.50.2020:FF:000006">
    <property type="entry name" value="Hypoxanthine phosphoribosyltransferase"/>
    <property type="match status" value="1"/>
</dbReference>
<evidence type="ECO:0000256" key="12">
    <source>
        <dbReference type="ARBA" id="ARBA00022842"/>
    </source>
</evidence>
<dbReference type="EMBL" id="BIFQ01000001">
    <property type="protein sequence ID" value="GCE05171.1"/>
    <property type="molecule type" value="Genomic_DNA"/>
</dbReference>
<dbReference type="InterPro" id="IPR000836">
    <property type="entry name" value="PRTase_dom"/>
</dbReference>
<proteinExistence type="inferred from homology"/>
<dbReference type="GO" id="GO:0052657">
    <property type="term" value="F:guanine phosphoribosyltransferase activity"/>
    <property type="evidence" value="ECO:0007669"/>
    <property type="project" value="RHEA"/>
</dbReference>
<evidence type="ECO:0000256" key="5">
    <source>
        <dbReference type="ARBA" id="ARBA00008391"/>
    </source>
</evidence>
<dbReference type="Gene3D" id="3.40.50.2020">
    <property type="match status" value="1"/>
</dbReference>
<dbReference type="GO" id="GO:0032263">
    <property type="term" value="P:GMP salvage"/>
    <property type="evidence" value="ECO:0007669"/>
    <property type="project" value="TreeGrafter"/>
</dbReference>
<evidence type="ECO:0000256" key="1">
    <source>
        <dbReference type="ARBA" id="ARBA00001946"/>
    </source>
</evidence>
<protein>
    <recommendedName>
        <fullName evidence="15">Hypoxanthine phosphoribosyltransferase</fullName>
        <ecNumber evidence="15">2.4.2.8</ecNumber>
    </recommendedName>
</protein>
<accession>A0A401ZE66</accession>
<evidence type="ECO:0000256" key="6">
    <source>
        <dbReference type="ARBA" id="ARBA00022490"/>
    </source>
</evidence>
<keyword evidence="6 15" id="KW-0963">Cytoplasm</keyword>
<evidence type="ECO:0000256" key="2">
    <source>
        <dbReference type="ARBA" id="ARBA00004496"/>
    </source>
</evidence>
<dbReference type="PANTHER" id="PTHR43340">
    <property type="entry name" value="HYPOXANTHINE-GUANINE PHOSPHORIBOSYLTRANSFERASE"/>
    <property type="match status" value="1"/>
</dbReference>
<dbReference type="OrthoDB" id="9802824at2"/>
<evidence type="ECO:0000256" key="15">
    <source>
        <dbReference type="RuleBase" id="RU364099"/>
    </source>
</evidence>
<evidence type="ECO:0000256" key="11">
    <source>
        <dbReference type="ARBA" id="ARBA00022741"/>
    </source>
</evidence>
<evidence type="ECO:0000256" key="10">
    <source>
        <dbReference type="ARBA" id="ARBA00022726"/>
    </source>
</evidence>
<feature type="domain" description="Phosphoribosyltransferase" evidence="16">
    <location>
        <begin position="14"/>
        <end position="159"/>
    </location>
</feature>
<evidence type="ECO:0000256" key="13">
    <source>
        <dbReference type="ARBA" id="ARBA00048811"/>
    </source>
</evidence>
<dbReference type="GO" id="GO:0046100">
    <property type="term" value="P:hypoxanthine metabolic process"/>
    <property type="evidence" value="ECO:0007669"/>
    <property type="project" value="TreeGrafter"/>
</dbReference>
<evidence type="ECO:0000256" key="8">
    <source>
        <dbReference type="ARBA" id="ARBA00022679"/>
    </source>
</evidence>
<evidence type="ECO:0000256" key="9">
    <source>
        <dbReference type="ARBA" id="ARBA00022723"/>
    </source>
</evidence>
<gene>
    <name evidence="17" type="ORF">KDAU_25000</name>
</gene>
<dbReference type="InterPro" id="IPR029057">
    <property type="entry name" value="PRTase-like"/>
</dbReference>
<sequence>MHQDIEEILISEAQLQEKITSLGQQIALDYTGKNLLLLGTLKGAVPFIADLARAIDLPLEIDYMAVASYGNTTQSSGIVRIIKDLEGPIDQKHVLIIEDIIDSGLTLHYLVDLLRRRNPLSLKICSLLNKERPRLKNVPIDYYGFTIPDKFVVGYGLDYAQLYRNLPYIGILKPSVYSETSEPAKQHKSMAEEV</sequence>
<evidence type="ECO:0000256" key="7">
    <source>
        <dbReference type="ARBA" id="ARBA00022676"/>
    </source>
</evidence>
<keyword evidence="9 15" id="KW-0479">Metal-binding</keyword>
<dbReference type="CDD" id="cd06223">
    <property type="entry name" value="PRTases_typeI"/>
    <property type="match status" value="1"/>
</dbReference>
<evidence type="ECO:0000256" key="4">
    <source>
        <dbReference type="ARBA" id="ARBA00004676"/>
    </source>
</evidence>
<dbReference type="GO" id="GO:0004422">
    <property type="term" value="F:hypoxanthine phosphoribosyltransferase activity"/>
    <property type="evidence" value="ECO:0007669"/>
    <property type="project" value="InterPro"/>
</dbReference>
<dbReference type="RefSeq" id="WP_126596245.1">
    <property type="nucleotide sequence ID" value="NZ_BIFQ01000001.1"/>
</dbReference>
<dbReference type="GO" id="GO:0006178">
    <property type="term" value="P:guanine salvage"/>
    <property type="evidence" value="ECO:0007669"/>
    <property type="project" value="TreeGrafter"/>
</dbReference>
<keyword evidence="7 15" id="KW-0328">Glycosyltransferase</keyword>
<dbReference type="GO" id="GO:0005829">
    <property type="term" value="C:cytosol"/>
    <property type="evidence" value="ECO:0007669"/>
    <property type="project" value="TreeGrafter"/>
</dbReference>
<evidence type="ECO:0000256" key="3">
    <source>
        <dbReference type="ARBA" id="ARBA00004669"/>
    </source>
</evidence>
<evidence type="ECO:0000256" key="14">
    <source>
        <dbReference type="ARBA" id="ARBA00049402"/>
    </source>
</evidence>
<keyword evidence="12 15" id="KW-0460">Magnesium</keyword>
<evidence type="ECO:0000313" key="17">
    <source>
        <dbReference type="EMBL" id="GCE05171.1"/>
    </source>
</evidence>
<dbReference type="Pfam" id="PF00156">
    <property type="entry name" value="Pribosyltran"/>
    <property type="match status" value="1"/>
</dbReference>
<dbReference type="SUPFAM" id="SSF53271">
    <property type="entry name" value="PRTase-like"/>
    <property type="match status" value="1"/>
</dbReference>
<comment type="caution">
    <text evidence="17">The sequence shown here is derived from an EMBL/GenBank/DDBJ whole genome shotgun (WGS) entry which is preliminary data.</text>
</comment>
<keyword evidence="10 15" id="KW-0660">Purine salvage</keyword>
<comment type="similarity">
    <text evidence="5 15">Belongs to the purine/pyrimidine phosphoribosyltransferase family.</text>
</comment>
<dbReference type="Proteomes" id="UP000287224">
    <property type="component" value="Unassembled WGS sequence"/>
</dbReference>
<keyword evidence="11 15" id="KW-0547">Nucleotide-binding</keyword>
<dbReference type="EC" id="2.4.2.8" evidence="15"/>
<comment type="subcellular location">
    <subcellularLocation>
        <location evidence="2 15">Cytoplasm</location>
    </subcellularLocation>
</comment>
<dbReference type="NCBIfam" id="TIGR01203">
    <property type="entry name" value="HGPRTase"/>
    <property type="match status" value="1"/>
</dbReference>
<dbReference type="InterPro" id="IPR005904">
    <property type="entry name" value="Hxn_phspho_trans"/>
</dbReference>
<organism evidence="17 18">
    <name type="scientific">Dictyobacter aurantiacus</name>
    <dbReference type="NCBI Taxonomy" id="1936993"/>
    <lineage>
        <taxon>Bacteria</taxon>
        <taxon>Bacillati</taxon>
        <taxon>Chloroflexota</taxon>
        <taxon>Ktedonobacteria</taxon>
        <taxon>Ktedonobacterales</taxon>
        <taxon>Dictyobacteraceae</taxon>
        <taxon>Dictyobacter</taxon>
    </lineage>
</organism>
<reference evidence="18" key="1">
    <citation type="submission" date="2018-12" db="EMBL/GenBank/DDBJ databases">
        <title>Tengunoibacter tsumagoiensis gen. nov., sp. nov., Dictyobacter kobayashii sp. nov., D. alpinus sp. nov., and D. joshuensis sp. nov. and description of Dictyobacteraceae fam. nov. within the order Ktedonobacterales isolated from Tengu-no-mugimeshi.</title>
        <authorList>
            <person name="Wang C.M."/>
            <person name="Zheng Y."/>
            <person name="Sakai Y."/>
            <person name="Toyoda A."/>
            <person name="Minakuchi Y."/>
            <person name="Abe K."/>
            <person name="Yokota A."/>
            <person name="Yabe S."/>
        </authorList>
    </citation>
    <scope>NUCLEOTIDE SEQUENCE [LARGE SCALE GENOMIC DNA]</scope>
    <source>
        <strain evidence="18">S-27</strain>
    </source>
</reference>
<comment type="catalytic activity">
    <reaction evidence="13">
        <text>GMP + diphosphate = guanine + 5-phospho-alpha-D-ribose 1-diphosphate</text>
        <dbReference type="Rhea" id="RHEA:25424"/>
        <dbReference type="ChEBI" id="CHEBI:16235"/>
        <dbReference type="ChEBI" id="CHEBI:33019"/>
        <dbReference type="ChEBI" id="CHEBI:58017"/>
        <dbReference type="ChEBI" id="CHEBI:58115"/>
        <dbReference type="EC" id="2.4.2.8"/>
    </reaction>
    <physiologicalReaction direction="right-to-left" evidence="13">
        <dbReference type="Rhea" id="RHEA:25426"/>
    </physiologicalReaction>
</comment>
<evidence type="ECO:0000313" key="18">
    <source>
        <dbReference type="Proteomes" id="UP000287224"/>
    </source>
</evidence>